<dbReference type="Proteomes" id="UP000314294">
    <property type="component" value="Unassembled WGS sequence"/>
</dbReference>
<dbReference type="AlphaFoldDB" id="A0A4Z2E987"/>
<gene>
    <name evidence="2" type="ORF">EYF80_064467</name>
</gene>
<dbReference type="EMBL" id="SRLO01012650">
    <property type="protein sequence ID" value="TNN25406.1"/>
    <property type="molecule type" value="Genomic_DNA"/>
</dbReference>
<feature type="compositionally biased region" description="Polar residues" evidence="1">
    <location>
        <begin position="9"/>
        <end position="23"/>
    </location>
</feature>
<proteinExistence type="predicted"/>
<name>A0A4Z2E987_9TELE</name>
<evidence type="ECO:0000313" key="3">
    <source>
        <dbReference type="Proteomes" id="UP000314294"/>
    </source>
</evidence>
<keyword evidence="3" id="KW-1185">Reference proteome</keyword>
<feature type="region of interest" description="Disordered" evidence="1">
    <location>
        <begin position="130"/>
        <end position="150"/>
    </location>
</feature>
<accession>A0A4Z2E987</accession>
<comment type="caution">
    <text evidence="2">The sequence shown here is derived from an EMBL/GenBank/DDBJ whole genome shotgun (WGS) entry which is preliminary data.</text>
</comment>
<evidence type="ECO:0000256" key="1">
    <source>
        <dbReference type="SAM" id="MobiDB-lite"/>
    </source>
</evidence>
<evidence type="ECO:0000313" key="2">
    <source>
        <dbReference type="EMBL" id="TNN25406.1"/>
    </source>
</evidence>
<feature type="region of interest" description="Disordered" evidence="1">
    <location>
        <begin position="1"/>
        <end position="28"/>
    </location>
</feature>
<reference evidence="2 3" key="1">
    <citation type="submission" date="2019-03" db="EMBL/GenBank/DDBJ databases">
        <title>First draft genome of Liparis tanakae, snailfish: a comprehensive survey of snailfish specific genes.</title>
        <authorList>
            <person name="Kim W."/>
            <person name="Song I."/>
            <person name="Jeong J.-H."/>
            <person name="Kim D."/>
            <person name="Kim S."/>
            <person name="Ryu S."/>
            <person name="Song J.Y."/>
            <person name="Lee S.K."/>
        </authorList>
    </citation>
    <scope>NUCLEOTIDE SEQUENCE [LARGE SCALE GENOMIC DNA]</scope>
    <source>
        <tissue evidence="2">Muscle</tissue>
    </source>
</reference>
<protein>
    <submittedName>
        <fullName evidence="2">Uncharacterized protein</fullName>
    </submittedName>
</protein>
<sequence length="150" mass="15936">MPGSGRTLAITSSWARSSGTPPSTAVPRKLRDHIGDMCSGNSVLGLRPISTCEARSSWTFHSTQKTKGPQNKIFDPWVMTSYPPGPCIPNLGSVGPSPEELVLQGPARPPDPNTCTPLGLTAAWRALTLEEPGTSKTTSTQTQPKALLWA</sequence>
<feature type="compositionally biased region" description="Low complexity" evidence="1">
    <location>
        <begin position="132"/>
        <end position="150"/>
    </location>
</feature>
<organism evidence="2 3">
    <name type="scientific">Liparis tanakae</name>
    <name type="common">Tanaka's snailfish</name>
    <dbReference type="NCBI Taxonomy" id="230148"/>
    <lineage>
        <taxon>Eukaryota</taxon>
        <taxon>Metazoa</taxon>
        <taxon>Chordata</taxon>
        <taxon>Craniata</taxon>
        <taxon>Vertebrata</taxon>
        <taxon>Euteleostomi</taxon>
        <taxon>Actinopterygii</taxon>
        <taxon>Neopterygii</taxon>
        <taxon>Teleostei</taxon>
        <taxon>Neoteleostei</taxon>
        <taxon>Acanthomorphata</taxon>
        <taxon>Eupercaria</taxon>
        <taxon>Perciformes</taxon>
        <taxon>Cottioidei</taxon>
        <taxon>Cottales</taxon>
        <taxon>Liparidae</taxon>
        <taxon>Liparis</taxon>
    </lineage>
</organism>